<proteinExistence type="predicted"/>
<organism evidence="6 7">
    <name type="scientific">Castilleja foliolosa</name>
    <dbReference type="NCBI Taxonomy" id="1961234"/>
    <lineage>
        <taxon>Eukaryota</taxon>
        <taxon>Viridiplantae</taxon>
        <taxon>Streptophyta</taxon>
        <taxon>Embryophyta</taxon>
        <taxon>Tracheophyta</taxon>
        <taxon>Spermatophyta</taxon>
        <taxon>Magnoliopsida</taxon>
        <taxon>eudicotyledons</taxon>
        <taxon>Gunneridae</taxon>
        <taxon>Pentapetalae</taxon>
        <taxon>asterids</taxon>
        <taxon>lamiids</taxon>
        <taxon>Lamiales</taxon>
        <taxon>Orobanchaceae</taxon>
        <taxon>Pedicularideae</taxon>
        <taxon>Castillejinae</taxon>
        <taxon>Castilleja</taxon>
    </lineage>
</organism>
<protein>
    <recommendedName>
        <fullName evidence="8">SET domain-containing protein</fullName>
    </recommendedName>
</protein>
<dbReference type="Pfam" id="PF13831">
    <property type="entry name" value="PHD_2"/>
    <property type="match status" value="1"/>
</dbReference>
<dbReference type="PROSITE" id="PS51805">
    <property type="entry name" value="EPHD"/>
    <property type="match status" value="1"/>
</dbReference>
<dbReference type="PROSITE" id="PS50280">
    <property type="entry name" value="SET"/>
    <property type="match status" value="1"/>
</dbReference>
<dbReference type="Pfam" id="PF13832">
    <property type="entry name" value="zf-HC5HC2H_2"/>
    <property type="match status" value="1"/>
</dbReference>
<dbReference type="SUPFAM" id="SSF82199">
    <property type="entry name" value="SET domain"/>
    <property type="match status" value="1"/>
</dbReference>
<reference evidence="7" key="1">
    <citation type="journal article" date="2024" name="IScience">
        <title>Strigolactones Initiate the Formation of Haustorium-like Structures in Castilleja.</title>
        <authorList>
            <person name="Buerger M."/>
            <person name="Peterson D."/>
            <person name="Chory J."/>
        </authorList>
    </citation>
    <scope>NUCLEOTIDE SEQUENCE [LARGE SCALE GENOMIC DNA]</scope>
</reference>
<keyword evidence="1" id="KW-0479">Metal-binding</keyword>
<evidence type="ECO:0000256" key="1">
    <source>
        <dbReference type="ARBA" id="ARBA00022723"/>
    </source>
</evidence>
<dbReference type="InterPro" id="IPR046341">
    <property type="entry name" value="SET_dom_sf"/>
</dbReference>
<keyword evidence="3" id="KW-0862">Zinc</keyword>
<keyword evidence="7" id="KW-1185">Reference proteome</keyword>
<dbReference type="Gene3D" id="3.30.40.10">
    <property type="entry name" value="Zinc/RING finger domain, C3HC4 (zinc finger)"/>
    <property type="match status" value="1"/>
</dbReference>
<dbReference type="Gene3D" id="2.170.270.10">
    <property type="entry name" value="SET domain"/>
    <property type="match status" value="1"/>
</dbReference>
<evidence type="ECO:0000256" key="3">
    <source>
        <dbReference type="ARBA" id="ARBA00022833"/>
    </source>
</evidence>
<evidence type="ECO:0000313" key="7">
    <source>
        <dbReference type="Proteomes" id="UP001632038"/>
    </source>
</evidence>
<evidence type="ECO:0008006" key="8">
    <source>
        <dbReference type="Google" id="ProtNLM"/>
    </source>
</evidence>
<feature type="domain" description="PHD-type" evidence="5">
    <location>
        <begin position="89"/>
        <end position="135"/>
    </location>
</feature>
<dbReference type="InterPro" id="IPR013083">
    <property type="entry name" value="Znf_RING/FYVE/PHD"/>
</dbReference>
<gene>
    <name evidence="6" type="ORF">CASFOL_020513</name>
</gene>
<dbReference type="EMBL" id="JAVIJP010000027">
    <property type="protein sequence ID" value="KAL3635966.1"/>
    <property type="molecule type" value="Genomic_DNA"/>
</dbReference>
<dbReference type="InterPro" id="IPR019787">
    <property type="entry name" value="Znf_PHD-finger"/>
</dbReference>
<comment type="caution">
    <text evidence="6">The sequence shown here is derived from an EMBL/GenBank/DDBJ whole genome shotgun (WGS) entry which is preliminary data.</text>
</comment>
<evidence type="ECO:0000256" key="2">
    <source>
        <dbReference type="ARBA" id="ARBA00022771"/>
    </source>
</evidence>
<dbReference type="PANTHER" id="PTHR13793:SF92">
    <property type="entry name" value="HISTONE-LYSINE N-METHYLTRANSFERASE ATX3"/>
    <property type="match status" value="1"/>
</dbReference>
<keyword evidence="2" id="KW-0863">Zinc-finger</keyword>
<dbReference type="AlphaFoldDB" id="A0ABD3D4N3"/>
<dbReference type="CDD" id="cd15495">
    <property type="entry name" value="PHD_ATX3_4_5_like"/>
    <property type="match status" value="1"/>
</dbReference>
<evidence type="ECO:0000259" key="4">
    <source>
        <dbReference type="PROSITE" id="PS50280"/>
    </source>
</evidence>
<accession>A0ABD3D4N3</accession>
<dbReference type="InterPro" id="IPR001214">
    <property type="entry name" value="SET_dom"/>
</dbReference>
<dbReference type="Proteomes" id="UP001632038">
    <property type="component" value="Unassembled WGS sequence"/>
</dbReference>
<evidence type="ECO:0000259" key="5">
    <source>
        <dbReference type="PROSITE" id="PS51805"/>
    </source>
</evidence>
<dbReference type="PANTHER" id="PTHR13793">
    <property type="entry name" value="PHD FINGER PROTEINS"/>
    <property type="match status" value="1"/>
</dbReference>
<name>A0ABD3D4N3_9LAMI</name>
<dbReference type="GO" id="GO:0008270">
    <property type="term" value="F:zinc ion binding"/>
    <property type="evidence" value="ECO:0007669"/>
    <property type="project" value="UniProtKB-KW"/>
</dbReference>
<evidence type="ECO:0000313" key="6">
    <source>
        <dbReference type="EMBL" id="KAL3635966.1"/>
    </source>
</evidence>
<dbReference type="InterPro" id="IPR050701">
    <property type="entry name" value="Histone_Mod_Regulator"/>
</dbReference>
<dbReference type="InterPro" id="IPR042011">
    <property type="entry name" value="ATX3/4/5_PHD"/>
</dbReference>
<dbReference type="GO" id="GO:0005634">
    <property type="term" value="C:nucleus"/>
    <property type="evidence" value="ECO:0007669"/>
    <property type="project" value="UniProtKB-ARBA"/>
</dbReference>
<sequence>MEYNLHGIRSVVLDEQQLFAFLKETYPPIYAKWTTEKCAIRRWVEDWDYNKIIICNRCQIEVHQECYGVRNTQDFALWVCRACETPEVERECCLCPVKGGALKPTDIGALWVHVTCAWFRLEVAFLDPEKMEPAVAFLKSHQTHSLRHVLFAHRFMVLACSVASVLPIFMERVLLVLDIAWNLHCSDKNGTAQVTNQMDIMLRVSQVTPSVENVLVILTQDGVFSNINISLLNDHYQEQCSRGSRLISTRTVKCSDSSLADTNKFDTMSSARTGYESISHRLIGPHHHTLDVISSLSSNRKNIEEIKAFPTFREQLERSKKTEKLKVSFGKSRIHGWGLFARRNIQEGEMVVEYHGEQVRLSIADLRAFQDKRGSGNLIDATNKGNIARLIDHSCSSAVYAQLLLEDLKHGPHSSYRLSLKPMSQLRPNRYGYLFESDEQEAKVVPPTAENS</sequence>
<dbReference type="InterPro" id="IPR011011">
    <property type="entry name" value="Znf_FYVE_PHD"/>
</dbReference>
<dbReference type="SUPFAM" id="SSF57903">
    <property type="entry name" value="FYVE/PHD zinc finger"/>
    <property type="match status" value="1"/>
</dbReference>
<dbReference type="Pfam" id="PF00856">
    <property type="entry name" value="SET"/>
    <property type="match status" value="1"/>
</dbReference>
<dbReference type="SMART" id="SM00317">
    <property type="entry name" value="SET"/>
    <property type="match status" value="1"/>
</dbReference>
<feature type="domain" description="SET" evidence="4">
    <location>
        <begin position="325"/>
        <end position="452"/>
    </location>
</feature>
<dbReference type="InterPro" id="IPR034732">
    <property type="entry name" value="EPHD"/>
</dbReference>